<protein>
    <submittedName>
        <fullName evidence="1">Uncharacterized protein</fullName>
    </submittedName>
</protein>
<accession>A0A0E9RZ28</accession>
<name>A0A0E9RZ28_ANGAN</name>
<reference evidence="1" key="1">
    <citation type="submission" date="2014-11" db="EMBL/GenBank/DDBJ databases">
        <authorList>
            <person name="Amaro Gonzalez C."/>
        </authorList>
    </citation>
    <scope>NUCLEOTIDE SEQUENCE</scope>
</reference>
<evidence type="ECO:0000313" key="1">
    <source>
        <dbReference type="EMBL" id="JAH33518.1"/>
    </source>
</evidence>
<sequence>MCNLSKMDIWPKTNVYA</sequence>
<proteinExistence type="predicted"/>
<organism evidence="1">
    <name type="scientific">Anguilla anguilla</name>
    <name type="common">European freshwater eel</name>
    <name type="synonym">Muraena anguilla</name>
    <dbReference type="NCBI Taxonomy" id="7936"/>
    <lineage>
        <taxon>Eukaryota</taxon>
        <taxon>Metazoa</taxon>
        <taxon>Chordata</taxon>
        <taxon>Craniata</taxon>
        <taxon>Vertebrata</taxon>
        <taxon>Euteleostomi</taxon>
        <taxon>Actinopterygii</taxon>
        <taxon>Neopterygii</taxon>
        <taxon>Teleostei</taxon>
        <taxon>Anguilliformes</taxon>
        <taxon>Anguillidae</taxon>
        <taxon>Anguilla</taxon>
    </lineage>
</organism>
<dbReference type="EMBL" id="GBXM01075059">
    <property type="protein sequence ID" value="JAH33518.1"/>
    <property type="molecule type" value="Transcribed_RNA"/>
</dbReference>
<reference evidence="1" key="2">
    <citation type="journal article" date="2015" name="Fish Shellfish Immunol.">
        <title>Early steps in the European eel (Anguilla anguilla)-Vibrio vulnificus interaction in the gills: Role of the RtxA13 toxin.</title>
        <authorList>
            <person name="Callol A."/>
            <person name="Pajuelo D."/>
            <person name="Ebbesson L."/>
            <person name="Teles M."/>
            <person name="MacKenzie S."/>
            <person name="Amaro C."/>
        </authorList>
    </citation>
    <scope>NUCLEOTIDE SEQUENCE</scope>
</reference>
<dbReference type="AlphaFoldDB" id="A0A0E9RZ28"/>